<reference evidence="2" key="1">
    <citation type="journal article" date="2016" name="Nat. Biotechnol.">
        <title>Sequencing wild and cultivated cassava and related species reveals extensive interspecific hybridization and genetic diversity.</title>
        <authorList>
            <person name="Bredeson J.V."/>
            <person name="Lyons J.B."/>
            <person name="Prochnik S.E."/>
            <person name="Wu G.A."/>
            <person name="Ha C.M."/>
            <person name="Edsinger-Gonzales E."/>
            <person name="Grimwood J."/>
            <person name="Schmutz J."/>
            <person name="Rabbi I.Y."/>
            <person name="Egesi C."/>
            <person name="Nauluvula P."/>
            <person name="Lebot V."/>
            <person name="Ndunguru J."/>
            <person name="Mkamilo G."/>
            <person name="Bart R.S."/>
            <person name="Setter T.L."/>
            <person name="Gleadow R.M."/>
            <person name="Kulakow P."/>
            <person name="Ferguson M.E."/>
            <person name="Rounsley S."/>
            <person name="Rokhsar D.S."/>
        </authorList>
    </citation>
    <scope>NUCLEOTIDE SEQUENCE [LARGE SCALE GENOMIC DNA]</scope>
    <source>
        <strain evidence="2">cv. AM560-2</strain>
    </source>
</reference>
<dbReference type="Proteomes" id="UP000091857">
    <property type="component" value="Chromosome 10"/>
</dbReference>
<sequence>MAWDRLVKYKGAGGLGFKRIHDFNLALLGKQCWRLLTRPSSIVARVIKARYFPSSSLWTTSLGHNPSYVWRSIWESWSLVQQGIVWQVGSGSDIFVWHSPWLYDPHDSFISTLPLEPYVQQILSIPLGRSWVSDCISWKLERDGEFSVKSTYKLQCSYASPSTSILGLWSKFWKCKVPPKVLNFVWRALSNVVPCYDVL</sequence>
<proteinExistence type="predicted"/>
<name>A0ACB7H0V1_MANES</name>
<dbReference type="EMBL" id="CM004396">
    <property type="protein sequence ID" value="KAG8646017.1"/>
    <property type="molecule type" value="Genomic_DNA"/>
</dbReference>
<comment type="caution">
    <text evidence="1">The sequence shown here is derived from an EMBL/GenBank/DDBJ whole genome shotgun (WGS) entry which is preliminary data.</text>
</comment>
<accession>A0ACB7H0V1</accession>
<keyword evidence="2" id="KW-1185">Reference proteome</keyword>
<evidence type="ECO:0000313" key="2">
    <source>
        <dbReference type="Proteomes" id="UP000091857"/>
    </source>
</evidence>
<protein>
    <submittedName>
        <fullName evidence="1">Uncharacterized protein</fullName>
    </submittedName>
</protein>
<organism evidence="1 2">
    <name type="scientific">Manihot esculenta</name>
    <name type="common">Cassava</name>
    <name type="synonym">Jatropha manihot</name>
    <dbReference type="NCBI Taxonomy" id="3983"/>
    <lineage>
        <taxon>Eukaryota</taxon>
        <taxon>Viridiplantae</taxon>
        <taxon>Streptophyta</taxon>
        <taxon>Embryophyta</taxon>
        <taxon>Tracheophyta</taxon>
        <taxon>Spermatophyta</taxon>
        <taxon>Magnoliopsida</taxon>
        <taxon>eudicotyledons</taxon>
        <taxon>Gunneridae</taxon>
        <taxon>Pentapetalae</taxon>
        <taxon>rosids</taxon>
        <taxon>fabids</taxon>
        <taxon>Malpighiales</taxon>
        <taxon>Euphorbiaceae</taxon>
        <taxon>Crotonoideae</taxon>
        <taxon>Manihoteae</taxon>
        <taxon>Manihot</taxon>
    </lineage>
</organism>
<evidence type="ECO:0000313" key="1">
    <source>
        <dbReference type="EMBL" id="KAG8646017.1"/>
    </source>
</evidence>
<gene>
    <name evidence="1" type="ORF">MANES_10G114416v8</name>
</gene>